<name>A0ABS4FVQ0_9BACL</name>
<dbReference type="Pfam" id="PF00589">
    <property type="entry name" value="Phage_integrase"/>
    <property type="match status" value="1"/>
</dbReference>
<proteinExistence type="inferred from homology"/>
<dbReference type="HAMAP" id="MF_01808">
    <property type="entry name" value="Recomb_XerC_XerD"/>
    <property type="match status" value="1"/>
</dbReference>
<comment type="caution">
    <text evidence="10">Lacks conserved residue(s) required for the propagation of feature annotation.</text>
</comment>
<dbReference type="Gene3D" id="1.10.150.130">
    <property type="match status" value="1"/>
</dbReference>
<evidence type="ECO:0000256" key="4">
    <source>
        <dbReference type="ARBA" id="ARBA00022618"/>
    </source>
</evidence>
<comment type="subunit">
    <text evidence="10">Forms a cyclic heterotetrameric complex composed of two molecules of XerC and two molecules of XerD.</text>
</comment>
<dbReference type="InterPro" id="IPR050090">
    <property type="entry name" value="Tyrosine_recombinase_XerCD"/>
</dbReference>
<evidence type="ECO:0000256" key="9">
    <source>
        <dbReference type="ARBA" id="ARBA00023306"/>
    </source>
</evidence>
<evidence type="ECO:0000256" key="3">
    <source>
        <dbReference type="ARBA" id="ARBA00022490"/>
    </source>
</evidence>
<comment type="similarity">
    <text evidence="2">Belongs to the 'phage' integrase family. XerD subfamily.</text>
</comment>
<comment type="similarity">
    <text evidence="10">Belongs to the 'phage' integrase family. XerC subfamily.</text>
</comment>
<dbReference type="NCBIfam" id="TIGR02225">
    <property type="entry name" value="recomb_XerD"/>
    <property type="match status" value="1"/>
</dbReference>
<dbReference type="InterPro" id="IPR011932">
    <property type="entry name" value="Recomb_XerD"/>
</dbReference>
<sequence>MEQAVASFITYVEETKDLRGATLESYERDVKQFLSFLQERDIHHLEEVTRTSIMLYFSTLKERGKASATITRASVSLKAFFQYLLAARVIHQDPYVKVDTPKHDKKLPHILSIEEIDKLLAMPDVTTVLGLRDKAMLEMLYATGLRVSELNSIKVQDIDLDYGFVRGVSSAGKERIIPIGSVTVKWIQRYMKEALPVLHKEGTSSHLFLNRQGQGISRQGFWKMIKKYGKEAGLTDELTPHTLRHSFASHLLERGADIRAVQEMLGHGDISTIQVYLQRSKQNLKSVYDSFHPRAKENEELHNEE</sequence>
<comment type="subcellular location">
    <subcellularLocation>
        <location evidence="1 10">Cytoplasm</location>
    </subcellularLocation>
</comment>
<keyword evidence="5 10" id="KW-0159">Chromosome partition</keyword>
<feature type="active site" evidence="10">
    <location>
        <position position="267"/>
    </location>
</feature>
<feature type="active site" evidence="10">
    <location>
        <position position="241"/>
    </location>
</feature>
<dbReference type="InterPro" id="IPR011010">
    <property type="entry name" value="DNA_brk_join_enz"/>
</dbReference>
<dbReference type="PROSITE" id="PS51898">
    <property type="entry name" value="TYR_RECOMBINASE"/>
    <property type="match status" value="1"/>
</dbReference>
<dbReference type="Pfam" id="PF02899">
    <property type="entry name" value="Phage_int_SAM_1"/>
    <property type="match status" value="1"/>
</dbReference>
<dbReference type="InterPro" id="IPR010998">
    <property type="entry name" value="Integrase_recombinase_N"/>
</dbReference>
<gene>
    <name evidence="10" type="primary">xerC</name>
    <name evidence="13" type="ORF">J2Z32_003325</name>
</gene>
<evidence type="ECO:0000313" key="14">
    <source>
        <dbReference type="Proteomes" id="UP001519272"/>
    </source>
</evidence>
<evidence type="ECO:0000256" key="6">
    <source>
        <dbReference type="ARBA" id="ARBA00022908"/>
    </source>
</evidence>
<dbReference type="SUPFAM" id="SSF56349">
    <property type="entry name" value="DNA breaking-rejoining enzymes"/>
    <property type="match status" value="1"/>
</dbReference>
<feature type="domain" description="Tyr recombinase" evidence="11">
    <location>
        <begin position="106"/>
        <end position="289"/>
    </location>
</feature>
<dbReference type="InterPro" id="IPR002104">
    <property type="entry name" value="Integrase_catalytic"/>
</dbReference>
<feature type="active site" evidence="10">
    <location>
        <position position="244"/>
    </location>
</feature>
<keyword evidence="7 10" id="KW-0238">DNA-binding</keyword>
<comment type="function">
    <text evidence="10">Site-specific tyrosine recombinase, which acts by catalyzing the cutting and rejoining of the recombining DNA molecules. The XerC-XerD complex is essential to convert dimers of the bacterial chromosome into monomers to permit their segregation at cell division. It also contributes to the segregational stability of plasmids.</text>
</comment>
<dbReference type="Proteomes" id="UP001519272">
    <property type="component" value="Unassembled WGS sequence"/>
</dbReference>
<evidence type="ECO:0000313" key="13">
    <source>
        <dbReference type="EMBL" id="MBP1906661.1"/>
    </source>
</evidence>
<keyword evidence="9 10" id="KW-0131">Cell cycle</keyword>
<dbReference type="RefSeq" id="WP_210090257.1">
    <property type="nucleotide sequence ID" value="NZ_JAGGKG010000017.1"/>
</dbReference>
<dbReference type="NCBIfam" id="NF001399">
    <property type="entry name" value="PRK00283.1"/>
    <property type="match status" value="1"/>
</dbReference>
<evidence type="ECO:0000256" key="10">
    <source>
        <dbReference type="HAMAP-Rule" id="MF_01808"/>
    </source>
</evidence>
<feature type="domain" description="Core-binding (CB)" evidence="12">
    <location>
        <begin position="1"/>
        <end position="85"/>
    </location>
</feature>
<evidence type="ECO:0000256" key="2">
    <source>
        <dbReference type="ARBA" id="ARBA00010450"/>
    </source>
</evidence>
<evidence type="ECO:0000256" key="8">
    <source>
        <dbReference type="ARBA" id="ARBA00023172"/>
    </source>
</evidence>
<feature type="active site" evidence="10">
    <location>
        <position position="146"/>
    </location>
</feature>
<keyword evidence="4 10" id="KW-0132">Cell division</keyword>
<keyword evidence="3 10" id="KW-0963">Cytoplasm</keyword>
<dbReference type="InterPro" id="IPR013762">
    <property type="entry name" value="Integrase-like_cat_sf"/>
</dbReference>
<evidence type="ECO:0000256" key="1">
    <source>
        <dbReference type="ARBA" id="ARBA00004496"/>
    </source>
</evidence>
<keyword evidence="6 10" id="KW-0229">DNA integration</keyword>
<evidence type="ECO:0000256" key="7">
    <source>
        <dbReference type="ARBA" id="ARBA00023125"/>
    </source>
</evidence>
<dbReference type="NCBIfam" id="NF040815">
    <property type="entry name" value="recomb_XerA_Arch"/>
    <property type="match status" value="1"/>
</dbReference>
<feature type="active site" description="O-(3'-phospho-DNA)-tyrosine intermediate" evidence="10">
    <location>
        <position position="276"/>
    </location>
</feature>
<dbReference type="PANTHER" id="PTHR30349">
    <property type="entry name" value="PHAGE INTEGRASE-RELATED"/>
    <property type="match status" value="1"/>
</dbReference>
<evidence type="ECO:0000259" key="12">
    <source>
        <dbReference type="PROSITE" id="PS51900"/>
    </source>
</evidence>
<dbReference type="PROSITE" id="PS51900">
    <property type="entry name" value="CB"/>
    <property type="match status" value="1"/>
</dbReference>
<keyword evidence="8 10" id="KW-0233">DNA recombination</keyword>
<accession>A0ABS4FVQ0</accession>
<evidence type="ECO:0000259" key="11">
    <source>
        <dbReference type="PROSITE" id="PS51898"/>
    </source>
</evidence>
<dbReference type="InterPro" id="IPR044068">
    <property type="entry name" value="CB"/>
</dbReference>
<protein>
    <recommendedName>
        <fullName evidence="10">Tyrosine recombinase XerC</fullName>
    </recommendedName>
</protein>
<dbReference type="PANTHER" id="PTHR30349:SF81">
    <property type="entry name" value="TYROSINE RECOMBINASE XERC"/>
    <property type="match status" value="1"/>
</dbReference>
<dbReference type="Gene3D" id="1.10.443.10">
    <property type="entry name" value="Intergrase catalytic core"/>
    <property type="match status" value="1"/>
</dbReference>
<comment type="caution">
    <text evidence="13">The sequence shown here is derived from an EMBL/GenBank/DDBJ whole genome shotgun (WGS) entry which is preliminary data.</text>
</comment>
<reference evidence="13 14" key="1">
    <citation type="submission" date="2021-03" db="EMBL/GenBank/DDBJ databases">
        <title>Genomic Encyclopedia of Type Strains, Phase IV (KMG-IV): sequencing the most valuable type-strain genomes for metagenomic binning, comparative biology and taxonomic classification.</title>
        <authorList>
            <person name="Goeker M."/>
        </authorList>
    </citation>
    <scope>NUCLEOTIDE SEQUENCE [LARGE SCALE GENOMIC DNA]</scope>
    <source>
        <strain evidence="13 14">DSM 14349</strain>
    </source>
</reference>
<dbReference type="InterPro" id="IPR023009">
    <property type="entry name" value="Tyrosine_recombinase_XerC/XerD"/>
</dbReference>
<dbReference type="InterPro" id="IPR004107">
    <property type="entry name" value="Integrase_SAM-like_N"/>
</dbReference>
<keyword evidence="14" id="KW-1185">Reference proteome</keyword>
<evidence type="ECO:0000256" key="5">
    <source>
        <dbReference type="ARBA" id="ARBA00022829"/>
    </source>
</evidence>
<dbReference type="CDD" id="cd00798">
    <property type="entry name" value="INT_XerDC_C"/>
    <property type="match status" value="1"/>
</dbReference>
<dbReference type="EMBL" id="JAGGKG010000017">
    <property type="protein sequence ID" value="MBP1906661.1"/>
    <property type="molecule type" value="Genomic_DNA"/>
</dbReference>
<organism evidence="13 14">
    <name type="scientific">Paenibacillus turicensis</name>
    <dbReference type="NCBI Taxonomy" id="160487"/>
    <lineage>
        <taxon>Bacteria</taxon>
        <taxon>Bacillati</taxon>
        <taxon>Bacillota</taxon>
        <taxon>Bacilli</taxon>
        <taxon>Bacillales</taxon>
        <taxon>Paenibacillaceae</taxon>
        <taxon>Paenibacillus</taxon>
    </lineage>
</organism>